<feature type="signal peptide" evidence="1">
    <location>
        <begin position="1"/>
        <end position="18"/>
    </location>
</feature>
<dbReference type="OrthoDB" id="9782846at2"/>
<evidence type="ECO:0000313" key="2">
    <source>
        <dbReference type="EMBL" id="OJG15898.1"/>
    </source>
</evidence>
<sequence>MKKIALFTSLLVVPLLIAGCGNESKESSASKDGKTEIKITWRNTGDHDKMQKFLEEEFIPKFEKDNPDIKVIPSSITASEGDYFSKVALSMQSESTAPDIVAEDSFMLNSDANAGYLTALDDYVAKWDDWSKYTENLKAGSIAQDGKLYAIPGTSDSRGIWFNKNVFKKAGLPEDWQPKTWEDIVAAAEKVKETQPKVIPFGMGVAKANGESVSMQTFEMLLYGTKDQLFDSETRKWDVNSQGILDSLNFIDEIYNQKKLGPSLSIAINSNYGSVMFQEKFPKDEVAMLLDGFWSQGNWTESGATPVENMTERFGFAAMPTQNGDAPGTTTMSGGWTWAIPAKAKNKEASWKVVQALGGKEEQAKRAIAEGNLTVRDDSAELPEYKDQPFIAEATSFLKNAHFRPADDKYPNVSVEIQNMVESVATGSKTPEQAAKDYAKNVTRIVGEENIKK</sequence>
<dbReference type="SUPFAM" id="SSF53850">
    <property type="entry name" value="Periplasmic binding protein-like II"/>
    <property type="match status" value="1"/>
</dbReference>
<dbReference type="Pfam" id="PF01547">
    <property type="entry name" value="SBP_bac_1"/>
    <property type="match status" value="1"/>
</dbReference>
<gene>
    <name evidence="2" type="ORF">RU96_GL001875</name>
</gene>
<dbReference type="AlphaFoldDB" id="A0A1L8R825"/>
<accession>A0A1L8R825</accession>
<dbReference type="STRING" id="317010.RU96_GL001875"/>
<proteinExistence type="predicted"/>
<dbReference type="EMBL" id="JXKG01000004">
    <property type="protein sequence ID" value="OJG15898.1"/>
    <property type="molecule type" value="Genomic_DNA"/>
</dbReference>
<feature type="chain" id="PRO_5039352850" evidence="1">
    <location>
        <begin position="19"/>
        <end position="453"/>
    </location>
</feature>
<dbReference type="InterPro" id="IPR050490">
    <property type="entry name" value="Bact_solute-bd_prot1"/>
</dbReference>
<dbReference type="Proteomes" id="UP000182835">
    <property type="component" value="Unassembled WGS sequence"/>
</dbReference>
<name>A0A1L8R825_9ENTE</name>
<comment type="caution">
    <text evidence="2">The sequence shown here is derived from an EMBL/GenBank/DDBJ whole genome shotgun (WGS) entry which is preliminary data.</text>
</comment>
<organism evidence="2 3">
    <name type="scientific">Enterococcus canintestini</name>
    <dbReference type="NCBI Taxonomy" id="317010"/>
    <lineage>
        <taxon>Bacteria</taxon>
        <taxon>Bacillati</taxon>
        <taxon>Bacillota</taxon>
        <taxon>Bacilli</taxon>
        <taxon>Lactobacillales</taxon>
        <taxon>Enterococcaceae</taxon>
        <taxon>Enterococcus</taxon>
    </lineage>
</organism>
<reference evidence="2 3" key="1">
    <citation type="submission" date="2014-12" db="EMBL/GenBank/DDBJ databases">
        <title>Draft genome sequences of 29 type strains of Enterococci.</title>
        <authorList>
            <person name="Zhong Z."/>
            <person name="Sun Z."/>
            <person name="Liu W."/>
            <person name="Zhang W."/>
            <person name="Zhang H."/>
        </authorList>
    </citation>
    <scope>NUCLEOTIDE SEQUENCE [LARGE SCALE GENOMIC DNA]</scope>
    <source>
        <strain evidence="2 3">DSM 21207</strain>
    </source>
</reference>
<evidence type="ECO:0000313" key="3">
    <source>
        <dbReference type="Proteomes" id="UP000182835"/>
    </source>
</evidence>
<dbReference type="Gene3D" id="3.40.190.10">
    <property type="entry name" value="Periplasmic binding protein-like II"/>
    <property type="match status" value="2"/>
</dbReference>
<evidence type="ECO:0000256" key="1">
    <source>
        <dbReference type="SAM" id="SignalP"/>
    </source>
</evidence>
<keyword evidence="1" id="KW-0732">Signal</keyword>
<protein>
    <submittedName>
        <fullName evidence="2">ABC transporter substrate-binding protein</fullName>
    </submittedName>
</protein>
<dbReference type="PROSITE" id="PS51257">
    <property type="entry name" value="PROKAR_LIPOPROTEIN"/>
    <property type="match status" value="1"/>
</dbReference>
<dbReference type="RefSeq" id="WP_071864342.1">
    <property type="nucleotide sequence ID" value="NZ_JBHLVQ010000013.1"/>
</dbReference>
<dbReference type="InterPro" id="IPR006059">
    <property type="entry name" value="SBP"/>
</dbReference>
<dbReference type="PANTHER" id="PTHR43649:SF14">
    <property type="entry name" value="BLR3389 PROTEIN"/>
    <property type="match status" value="1"/>
</dbReference>
<dbReference type="PANTHER" id="PTHR43649">
    <property type="entry name" value="ARABINOSE-BINDING PROTEIN-RELATED"/>
    <property type="match status" value="1"/>
</dbReference>